<organism evidence="3 4">
    <name type="scientific">Eimeria brunetti</name>
    <dbReference type="NCBI Taxonomy" id="51314"/>
    <lineage>
        <taxon>Eukaryota</taxon>
        <taxon>Sar</taxon>
        <taxon>Alveolata</taxon>
        <taxon>Apicomplexa</taxon>
        <taxon>Conoidasida</taxon>
        <taxon>Coccidia</taxon>
        <taxon>Eucoccidiorida</taxon>
        <taxon>Eimeriorina</taxon>
        <taxon>Eimeriidae</taxon>
        <taxon>Eimeria</taxon>
    </lineage>
</organism>
<dbReference type="VEuPathDB" id="ToxoDB:EBH_0056920"/>
<dbReference type="EMBL" id="HG713331">
    <property type="protein sequence ID" value="CDJ53423.1"/>
    <property type="molecule type" value="Genomic_DNA"/>
</dbReference>
<dbReference type="OrthoDB" id="348342at2759"/>
<feature type="coiled-coil region" evidence="1">
    <location>
        <begin position="26"/>
        <end position="127"/>
    </location>
</feature>
<evidence type="ECO:0000313" key="3">
    <source>
        <dbReference type="EMBL" id="CDJ53423.1"/>
    </source>
</evidence>
<name>U6LW01_9EIME</name>
<dbReference type="AlphaFoldDB" id="U6LW01"/>
<dbReference type="Proteomes" id="UP000030750">
    <property type="component" value="Unassembled WGS sequence"/>
</dbReference>
<keyword evidence="1" id="KW-0175">Coiled coil</keyword>
<evidence type="ECO:0000256" key="1">
    <source>
        <dbReference type="SAM" id="Coils"/>
    </source>
</evidence>
<sequence>MTKALKKAVKAEALLTNHNTACLQPYVAAKQELRASEKTQKELQQRRQQLQQQLQQLQQDYQQQQQQLLRQEEQGMQQEKELKERVQQAKEDADTFWNLLPAQQETIKGLQQQLQQLHAAANRKREAQAGLLLAVKEAQQQTENFFRSYLQQLEICRRSLPPPMSLRQSLLNCENEPPLQQQQQQQQQQQEQQQQQKEQSNSRLETPAVIHKPLSCGAPN</sequence>
<feature type="region of interest" description="Disordered" evidence="2">
    <location>
        <begin position="175"/>
        <end position="220"/>
    </location>
</feature>
<accession>U6LW01</accession>
<evidence type="ECO:0000256" key="2">
    <source>
        <dbReference type="SAM" id="MobiDB-lite"/>
    </source>
</evidence>
<keyword evidence="4" id="KW-1185">Reference proteome</keyword>
<proteinExistence type="predicted"/>
<reference evidence="3" key="2">
    <citation type="submission" date="2013-10" db="EMBL/GenBank/DDBJ databases">
        <authorList>
            <person name="Aslett M."/>
        </authorList>
    </citation>
    <scope>NUCLEOTIDE SEQUENCE [LARGE SCALE GENOMIC DNA]</scope>
    <source>
        <strain evidence="3">Houghton</strain>
    </source>
</reference>
<evidence type="ECO:0000313" key="4">
    <source>
        <dbReference type="Proteomes" id="UP000030750"/>
    </source>
</evidence>
<protein>
    <submittedName>
        <fullName evidence="3">Uncharacterized protein</fullName>
    </submittedName>
</protein>
<reference evidence="3" key="1">
    <citation type="submission" date="2013-10" db="EMBL/GenBank/DDBJ databases">
        <title>Genomic analysis of the causative agents of coccidiosis in chickens.</title>
        <authorList>
            <person name="Reid A.J."/>
            <person name="Blake D."/>
            <person name="Billington K."/>
            <person name="Browne H."/>
            <person name="Dunn M."/>
            <person name="Hung S."/>
            <person name="Kawahara F."/>
            <person name="Miranda-Saavedra D."/>
            <person name="Mourier T."/>
            <person name="Nagra H."/>
            <person name="Otto T.D."/>
            <person name="Rawlings N."/>
            <person name="Sanchez A."/>
            <person name="Sanders M."/>
            <person name="Subramaniam C."/>
            <person name="Tay Y."/>
            <person name="Dear P."/>
            <person name="Doerig C."/>
            <person name="Gruber A."/>
            <person name="Parkinson J."/>
            <person name="Shirley M."/>
            <person name="Wan K.L."/>
            <person name="Berriman M."/>
            <person name="Tomley F."/>
            <person name="Pain A."/>
        </authorList>
    </citation>
    <scope>NUCLEOTIDE SEQUENCE [LARGE SCALE GENOMIC DNA]</scope>
    <source>
        <strain evidence="3">Houghton</strain>
    </source>
</reference>
<gene>
    <name evidence="3" type="ORF">EBH_0056920</name>
</gene>
<feature type="compositionally biased region" description="Low complexity" evidence="2">
    <location>
        <begin position="180"/>
        <end position="199"/>
    </location>
</feature>